<reference evidence="1" key="2">
    <citation type="submission" date="2020-05" db="UniProtKB">
        <authorList>
            <consortium name="EnsemblMetazoa"/>
        </authorList>
    </citation>
    <scope>IDENTIFICATION</scope>
    <source>
        <strain evidence="1">IAEA</strain>
    </source>
</reference>
<evidence type="ECO:0000313" key="2">
    <source>
        <dbReference type="Proteomes" id="UP000092445"/>
    </source>
</evidence>
<dbReference type="EnsemblMetazoa" id="GPAI015385-RA">
    <property type="protein sequence ID" value="GPAI015385-PA"/>
    <property type="gene ID" value="GPAI015385"/>
</dbReference>
<accession>A0A1A9ZI78</accession>
<dbReference type="VEuPathDB" id="VectorBase:GPAI015385"/>
<organism evidence="1 2">
    <name type="scientific">Glossina pallidipes</name>
    <name type="common">Tsetse fly</name>
    <dbReference type="NCBI Taxonomy" id="7398"/>
    <lineage>
        <taxon>Eukaryota</taxon>
        <taxon>Metazoa</taxon>
        <taxon>Ecdysozoa</taxon>
        <taxon>Arthropoda</taxon>
        <taxon>Hexapoda</taxon>
        <taxon>Insecta</taxon>
        <taxon>Pterygota</taxon>
        <taxon>Neoptera</taxon>
        <taxon>Endopterygota</taxon>
        <taxon>Diptera</taxon>
        <taxon>Brachycera</taxon>
        <taxon>Muscomorpha</taxon>
        <taxon>Hippoboscoidea</taxon>
        <taxon>Glossinidae</taxon>
        <taxon>Glossina</taxon>
    </lineage>
</organism>
<evidence type="ECO:0000313" key="1">
    <source>
        <dbReference type="EnsemblMetazoa" id="GPAI015385-PA"/>
    </source>
</evidence>
<dbReference type="Proteomes" id="UP000092445">
    <property type="component" value="Unassembled WGS sequence"/>
</dbReference>
<sequence length="189" mass="21393">MRNKNTEICTKPTKIVLKRQFFGSGSIPIDIGVRIRRIRLRHILPRVGGSNSAEVSLSTLAIVCSSSSSPLLAFHVNTSLRSEVAEEVTFFDVADCLNEKEICMISLTNPSQFEEGNKQGYYHAFQSGAEFITKKPYYMITNVLAGKYLIHDDAYETYEFLSRQISHVYDMGCMPQSKQIVFQKVGRNH</sequence>
<dbReference type="AlphaFoldDB" id="A0A1A9ZI78"/>
<proteinExistence type="predicted"/>
<protein>
    <submittedName>
        <fullName evidence="1">Uncharacterized protein</fullName>
    </submittedName>
</protein>
<name>A0A1A9ZI78_GLOPL</name>
<keyword evidence="2" id="KW-1185">Reference proteome</keyword>
<reference evidence="2" key="1">
    <citation type="submission" date="2014-03" db="EMBL/GenBank/DDBJ databases">
        <authorList>
            <person name="Aksoy S."/>
            <person name="Warren W."/>
            <person name="Wilson R.K."/>
        </authorList>
    </citation>
    <scope>NUCLEOTIDE SEQUENCE [LARGE SCALE GENOMIC DNA]</scope>
    <source>
        <strain evidence="2">IAEA</strain>
    </source>
</reference>